<accession>A0AAE4NM41</accession>
<dbReference type="EMBL" id="JAVBIB010000021">
    <property type="protein sequence ID" value="MDV2420313.1"/>
    <property type="molecule type" value="Genomic_DNA"/>
</dbReference>
<comment type="caution">
    <text evidence="2">The sequence shown here is derived from an EMBL/GenBank/DDBJ whole genome shotgun (WGS) entry which is preliminary data.</text>
</comment>
<protein>
    <recommendedName>
        <fullName evidence="4">ASCH domain-containing protein</fullName>
    </recommendedName>
</protein>
<dbReference type="Proteomes" id="UP001185706">
    <property type="component" value="Unassembled WGS sequence"/>
</dbReference>
<name>A0AAE4NM41_9CORY</name>
<organism evidence="2 3">
    <name type="scientific">Corynebacterium tuberculostearicum</name>
    <dbReference type="NCBI Taxonomy" id="38304"/>
    <lineage>
        <taxon>Bacteria</taxon>
        <taxon>Bacillati</taxon>
        <taxon>Actinomycetota</taxon>
        <taxon>Actinomycetes</taxon>
        <taxon>Mycobacteriales</taxon>
        <taxon>Corynebacteriaceae</taxon>
        <taxon>Corynebacterium</taxon>
    </lineage>
</organism>
<dbReference type="AlphaFoldDB" id="A0AAE4NM41"/>
<reference evidence="2" key="1">
    <citation type="submission" date="2023-08" db="EMBL/GenBank/DDBJ databases">
        <title>Genomic characterization of the C. tuberculostearicum species complex, a ubiquitous member of the human skin microbiome.</title>
        <authorList>
            <person name="Ahmed N."/>
            <person name="Deming C."/>
            <person name="Conlan S."/>
            <person name="Segre J."/>
        </authorList>
    </citation>
    <scope>NUCLEOTIDE SEQUENCE</scope>
    <source>
        <strain evidence="2">CTNIH22</strain>
    </source>
</reference>
<proteinExistence type="predicted"/>
<feature type="region of interest" description="Disordered" evidence="1">
    <location>
        <begin position="1"/>
        <end position="31"/>
    </location>
</feature>
<evidence type="ECO:0000313" key="2">
    <source>
        <dbReference type="EMBL" id="MDV2420313.1"/>
    </source>
</evidence>
<evidence type="ECO:0000256" key="1">
    <source>
        <dbReference type="SAM" id="MobiDB-lite"/>
    </source>
</evidence>
<evidence type="ECO:0000313" key="3">
    <source>
        <dbReference type="Proteomes" id="UP001185706"/>
    </source>
</evidence>
<sequence length="42" mass="4740">MSEKQARNDGFGSLTELQEALDTHYPGLGDDDEVDLVEFQLR</sequence>
<dbReference type="RefSeq" id="WP_316993851.1">
    <property type="nucleotide sequence ID" value="NZ_JAVBIB010000021.1"/>
</dbReference>
<gene>
    <name evidence="2" type="ORF">RAE03_11115</name>
</gene>
<evidence type="ECO:0008006" key="4">
    <source>
        <dbReference type="Google" id="ProtNLM"/>
    </source>
</evidence>